<evidence type="ECO:0000313" key="4">
    <source>
        <dbReference type="Proteomes" id="UP000290572"/>
    </source>
</evidence>
<dbReference type="STRING" id="84645.A0A498NQD2"/>
<dbReference type="Pfam" id="PF04152">
    <property type="entry name" value="Mre11_DNA_bind"/>
    <property type="match status" value="1"/>
</dbReference>
<organism evidence="3 4">
    <name type="scientific">Labeo rohita</name>
    <name type="common">Indian major carp</name>
    <name type="synonym">Cyprinus rohita</name>
    <dbReference type="NCBI Taxonomy" id="84645"/>
    <lineage>
        <taxon>Eukaryota</taxon>
        <taxon>Metazoa</taxon>
        <taxon>Chordata</taxon>
        <taxon>Craniata</taxon>
        <taxon>Vertebrata</taxon>
        <taxon>Euteleostomi</taxon>
        <taxon>Actinopterygii</taxon>
        <taxon>Neopterygii</taxon>
        <taxon>Teleostei</taxon>
        <taxon>Ostariophysi</taxon>
        <taxon>Cypriniformes</taxon>
        <taxon>Cyprinidae</taxon>
        <taxon>Labeoninae</taxon>
        <taxon>Labeonini</taxon>
        <taxon>Labeo</taxon>
    </lineage>
</organism>
<feature type="region of interest" description="Disordered" evidence="1">
    <location>
        <begin position="127"/>
        <end position="180"/>
    </location>
</feature>
<dbReference type="GO" id="GO:0000014">
    <property type="term" value="F:single-stranded DNA endodeoxyribonuclease activity"/>
    <property type="evidence" value="ECO:0007669"/>
    <property type="project" value="TreeGrafter"/>
</dbReference>
<protein>
    <submittedName>
        <fullName evidence="3">Double-strand break repair MRE11A</fullName>
    </submittedName>
</protein>
<gene>
    <name evidence="3" type="ORF">ROHU_015377</name>
</gene>
<comment type="caution">
    <text evidence="3">The sequence shown here is derived from an EMBL/GenBank/DDBJ whole genome shotgun (WGS) entry which is preliminary data.</text>
</comment>
<dbReference type="GO" id="GO:0030870">
    <property type="term" value="C:Mre11 complex"/>
    <property type="evidence" value="ECO:0007669"/>
    <property type="project" value="TreeGrafter"/>
</dbReference>
<feature type="compositionally biased region" description="Acidic residues" evidence="1">
    <location>
        <begin position="139"/>
        <end position="155"/>
    </location>
</feature>
<accession>A0A498NQD2</accession>
<dbReference type="InterPro" id="IPR007281">
    <property type="entry name" value="Mre11_DNA-bd"/>
</dbReference>
<dbReference type="PANTHER" id="PTHR10139:SF1">
    <property type="entry name" value="DOUBLE-STRAND BREAK REPAIR PROTEIN MRE11"/>
    <property type="match status" value="1"/>
</dbReference>
<reference evidence="3 4" key="1">
    <citation type="submission" date="2018-03" db="EMBL/GenBank/DDBJ databases">
        <title>Draft genome sequence of Rohu Carp (Labeo rohita).</title>
        <authorList>
            <person name="Das P."/>
            <person name="Kushwaha B."/>
            <person name="Joshi C.G."/>
            <person name="Kumar D."/>
            <person name="Nagpure N.S."/>
            <person name="Sahoo L."/>
            <person name="Das S.P."/>
            <person name="Bit A."/>
            <person name="Patnaik S."/>
            <person name="Meher P.K."/>
            <person name="Jayasankar P."/>
            <person name="Koringa P.G."/>
            <person name="Patel N.V."/>
            <person name="Hinsu A.T."/>
            <person name="Kumar R."/>
            <person name="Pandey M."/>
            <person name="Agarwal S."/>
            <person name="Srivastava S."/>
            <person name="Singh M."/>
            <person name="Iquebal M.A."/>
            <person name="Jaiswal S."/>
            <person name="Angadi U.B."/>
            <person name="Kumar N."/>
            <person name="Raza M."/>
            <person name="Shah T.M."/>
            <person name="Rai A."/>
            <person name="Jena J.K."/>
        </authorList>
    </citation>
    <scope>NUCLEOTIDE SEQUENCE [LARGE SCALE GENOMIC DNA]</scope>
    <source>
        <strain evidence="3">DASCIFA01</strain>
        <tissue evidence="3">Testis</tissue>
    </source>
</reference>
<dbReference type="EMBL" id="QBIY01011244">
    <property type="protein sequence ID" value="RXN33774.1"/>
    <property type="molecule type" value="Genomic_DNA"/>
</dbReference>
<dbReference type="GO" id="GO:0035861">
    <property type="term" value="C:site of double-strand break"/>
    <property type="evidence" value="ECO:0007669"/>
    <property type="project" value="TreeGrafter"/>
</dbReference>
<keyword evidence="5" id="KW-1267">Proteomics identification</keyword>
<dbReference type="Proteomes" id="UP000290572">
    <property type="component" value="Unassembled WGS sequence"/>
</dbReference>
<feature type="compositionally biased region" description="Basic and acidic residues" evidence="1">
    <location>
        <begin position="129"/>
        <end position="138"/>
    </location>
</feature>
<dbReference type="GO" id="GO:0000723">
    <property type="term" value="P:telomere maintenance"/>
    <property type="evidence" value="ECO:0007669"/>
    <property type="project" value="TreeGrafter"/>
</dbReference>
<dbReference type="AlphaFoldDB" id="A0A498NQD2"/>
<feature type="domain" description="Mre11 DNA-binding" evidence="2">
    <location>
        <begin position="18"/>
        <end position="60"/>
    </location>
</feature>
<dbReference type="GO" id="GO:0031573">
    <property type="term" value="P:mitotic intra-S DNA damage checkpoint signaling"/>
    <property type="evidence" value="ECO:0007669"/>
    <property type="project" value="TreeGrafter"/>
</dbReference>
<dbReference type="GO" id="GO:0042138">
    <property type="term" value="P:meiotic DNA double-strand break formation"/>
    <property type="evidence" value="ECO:0007669"/>
    <property type="project" value="TreeGrafter"/>
</dbReference>
<sequence>MRARFTEEGMDFEALLSHPTSEVLQLRVEDLVKEYFQTAEKNVRLSLLTEQGMGKAVQEFVDKEEKDAIEELINYQLEKTQRYLRERRVEATEEKIDEEIRQFRDSKRNTAEEDEEVQEAIIRAKAHRGRSDSVRDDDILSDEPADIAVESDEESTSAPTVRGRGRGSRGQLARSMAEAM</sequence>
<proteinExistence type="evidence at protein level"/>
<dbReference type="GO" id="GO:0030145">
    <property type="term" value="F:manganese ion binding"/>
    <property type="evidence" value="ECO:0007669"/>
    <property type="project" value="InterPro"/>
</dbReference>
<evidence type="ECO:0000259" key="2">
    <source>
        <dbReference type="Pfam" id="PF04152"/>
    </source>
</evidence>
<dbReference type="PANTHER" id="PTHR10139">
    <property type="entry name" value="DOUBLE-STRAND BREAK REPAIR PROTEIN MRE11"/>
    <property type="match status" value="1"/>
</dbReference>
<evidence type="ECO:0000313" key="3">
    <source>
        <dbReference type="EMBL" id="RXN33774.1"/>
    </source>
</evidence>
<keyword evidence="4" id="KW-1185">Reference proteome</keyword>
<dbReference type="GO" id="GO:0097552">
    <property type="term" value="P:mitochondrial double-strand break repair via homologous recombination"/>
    <property type="evidence" value="ECO:0007669"/>
    <property type="project" value="TreeGrafter"/>
</dbReference>
<dbReference type="GO" id="GO:0000724">
    <property type="term" value="P:double-strand break repair via homologous recombination"/>
    <property type="evidence" value="ECO:0007669"/>
    <property type="project" value="TreeGrafter"/>
</dbReference>
<evidence type="ECO:0007829" key="5">
    <source>
        <dbReference type="PeptideAtlas" id="A0A498NQD2"/>
    </source>
</evidence>
<name>A0A498NQD2_LABRO</name>
<dbReference type="GO" id="GO:0006303">
    <property type="term" value="P:double-strand break repair via nonhomologous end joining"/>
    <property type="evidence" value="ECO:0007669"/>
    <property type="project" value="TreeGrafter"/>
</dbReference>
<evidence type="ECO:0000256" key="1">
    <source>
        <dbReference type="SAM" id="MobiDB-lite"/>
    </source>
</evidence>
<dbReference type="GO" id="GO:0007095">
    <property type="term" value="P:mitotic G2 DNA damage checkpoint signaling"/>
    <property type="evidence" value="ECO:0007669"/>
    <property type="project" value="TreeGrafter"/>
</dbReference>